<name>A0A1M4S5S6_9FIRM</name>
<dbReference type="Gene3D" id="2.40.30.60">
    <property type="entry name" value="RimM"/>
    <property type="match status" value="1"/>
</dbReference>
<organism evidence="8 9">
    <name type="scientific">Alkalibacter saccharofermentans DSM 14828</name>
    <dbReference type="NCBI Taxonomy" id="1120975"/>
    <lineage>
        <taxon>Bacteria</taxon>
        <taxon>Bacillati</taxon>
        <taxon>Bacillota</taxon>
        <taxon>Clostridia</taxon>
        <taxon>Eubacteriales</taxon>
        <taxon>Eubacteriaceae</taxon>
        <taxon>Alkalibacter</taxon>
    </lineage>
</organism>
<dbReference type="HAMAP" id="MF_00014">
    <property type="entry name" value="Ribosome_mat_RimM"/>
    <property type="match status" value="1"/>
</dbReference>
<evidence type="ECO:0000313" key="9">
    <source>
        <dbReference type="Proteomes" id="UP000184251"/>
    </source>
</evidence>
<feature type="domain" description="Ribosome maturation factor RimM PRC barrel" evidence="7">
    <location>
        <begin position="102"/>
        <end position="167"/>
    </location>
</feature>
<dbReference type="GO" id="GO:0043022">
    <property type="term" value="F:ribosome binding"/>
    <property type="evidence" value="ECO:0007669"/>
    <property type="project" value="InterPro"/>
</dbReference>
<dbReference type="GO" id="GO:0006364">
    <property type="term" value="P:rRNA processing"/>
    <property type="evidence" value="ECO:0007669"/>
    <property type="project" value="UniProtKB-UniRule"/>
</dbReference>
<dbReference type="Pfam" id="PF24986">
    <property type="entry name" value="PRC_RimM"/>
    <property type="match status" value="1"/>
</dbReference>
<gene>
    <name evidence="5" type="primary">rimM</name>
    <name evidence="8" type="ORF">SAMN02746064_00087</name>
</gene>
<dbReference type="PANTHER" id="PTHR33692">
    <property type="entry name" value="RIBOSOME MATURATION FACTOR RIMM"/>
    <property type="match status" value="1"/>
</dbReference>
<dbReference type="Gene3D" id="2.30.30.240">
    <property type="entry name" value="PRC-barrel domain"/>
    <property type="match status" value="1"/>
</dbReference>
<keyword evidence="9" id="KW-1185">Reference proteome</keyword>
<evidence type="ECO:0000256" key="2">
    <source>
        <dbReference type="ARBA" id="ARBA00022517"/>
    </source>
</evidence>
<dbReference type="SUPFAM" id="SSF50346">
    <property type="entry name" value="PRC-barrel domain"/>
    <property type="match status" value="1"/>
</dbReference>
<dbReference type="GO" id="GO:0005737">
    <property type="term" value="C:cytoplasm"/>
    <property type="evidence" value="ECO:0007669"/>
    <property type="project" value="UniProtKB-SubCell"/>
</dbReference>
<dbReference type="RefSeq" id="WP_073269095.1">
    <property type="nucleotide sequence ID" value="NZ_FQTU01000001.1"/>
</dbReference>
<evidence type="ECO:0000259" key="6">
    <source>
        <dbReference type="Pfam" id="PF01782"/>
    </source>
</evidence>
<evidence type="ECO:0000256" key="1">
    <source>
        <dbReference type="ARBA" id="ARBA00022490"/>
    </source>
</evidence>
<sequence length="170" mass="19015">MSEKDNLVIGKIVASHGIKGEVKVMPITDDMHRFDDLEEIIVNTDGVKKNLLITGIRYHKNMVLITFADIKDRNGADRLKDSLIEISREDAPPLPEGRYYIVDLVGIDVFEGDIKLGVLKDVLQTGAADIYIIDTPTKQLMLPATEENILDIDIEEGKMKVSIPEGLWDL</sequence>
<dbReference type="EMBL" id="FQTU01000001">
    <property type="protein sequence ID" value="SHE27555.1"/>
    <property type="molecule type" value="Genomic_DNA"/>
</dbReference>
<dbReference type="GO" id="GO:0042274">
    <property type="term" value="P:ribosomal small subunit biogenesis"/>
    <property type="evidence" value="ECO:0007669"/>
    <property type="project" value="UniProtKB-UniRule"/>
</dbReference>
<keyword evidence="1 5" id="KW-0963">Cytoplasm</keyword>
<comment type="similarity">
    <text evidence="5">Belongs to the RimM family.</text>
</comment>
<dbReference type="InterPro" id="IPR011961">
    <property type="entry name" value="RimM"/>
</dbReference>
<dbReference type="SUPFAM" id="SSF50447">
    <property type="entry name" value="Translation proteins"/>
    <property type="match status" value="1"/>
</dbReference>
<evidence type="ECO:0000256" key="3">
    <source>
        <dbReference type="ARBA" id="ARBA00022552"/>
    </source>
</evidence>
<dbReference type="STRING" id="1120975.SAMN02746064_00087"/>
<keyword evidence="3 5" id="KW-0698">rRNA processing</keyword>
<comment type="subcellular location">
    <subcellularLocation>
        <location evidence="5">Cytoplasm</location>
    </subcellularLocation>
</comment>
<keyword evidence="4 5" id="KW-0143">Chaperone</keyword>
<feature type="domain" description="RimM N-terminal" evidence="6">
    <location>
        <begin position="8"/>
        <end position="90"/>
    </location>
</feature>
<protein>
    <recommendedName>
        <fullName evidence="5">Ribosome maturation factor RimM</fullName>
    </recommendedName>
</protein>
<keyword evidence="2 5" id="KW-0690">Ribosome biogenesis</keyword>
<dbReference type="NCBIfam" id="TIGR02273">
    <property type="entry name" value="16S_RimM"/>
    <property type="match status" value="1"/>
</dbReference>
<dbReference type="InterPro" id="IPR036976">
    <property type="entry name" value="RimM_N_sf"/>
</dbReference>
<dbReference type="Pfam" id="PF01782">
    <property type="entry name" value="RimM"/>
    <property type="match status" value="1"/>
</dbReference>
<accession>A0A1M4S5S6</accession>
<dbReference type="InterPro" id="IPR002676">
    <property type="entry name" value="RimM_N"/>
</dbReference>
<proteinExistence type="inferred from homology"/>
<dbReference type="AlphaFoldDB" id="A0A1M4S5S6"/>
<dbReference type="InterPro" id="IPR011033">
    <property type="entry name" value="PRC_barrel-like_sf"/>
</dbReference>
<evidence type="ECO:0000256" key="4">
    <source>
        <dbReference type="ARBA" id="ARBA00023186"/>
    </source>
</evidence>
<reference evidence="8 9" key="1">
    <citation type="submission" date="2016-11" db="EMBL/GenBank/DDBJ databases">
        <authorList>
            <person name="Jaros S."/>
            <person name="Januszkiewicz K."/>
            <person name="Wedrychowicz H."/>
        </authorList>
    </citation>
    <scope>NUCLEOTIDE SEQUENCE [LARGE SCALE GENOMIC DNA]</scope>
    <source>
        <strain evidence="8 9">DSM 14828</strain>
    </source>
</reference>
<dbReference type="GO" id="GO:0005840">
    <property type="term" value="C:ribosome"/>
    <property type="evidence" value="ECO:0007669"/>
    <property type="project" value="InterPro"/>
</dbReference>
<dbReference type="OrthoDB" id="9810331at2"/>
<evidence type="ECO:0000313" key="8">
    <source>
        <dbReference type="EMBL" id="SHE27555.1"/>
    </source>
</evidence>
<comment type="subunit">
    <text evidence="5">Binds ribosomal protein uS19.</text>
</comment>
<dbReference type="InterPro" id="IPR009000">
    <property type="entry name" value="Transl_B-barrel_sf"/>
</dbReference>
<dbReference type="Proteomes" id="UP000184251">
    <property type="component" value="Unassembled WGS sequence"/>
</dbReference>
<comment type="domain">
    <text evidence="5">The PRC barrel domain binds ribosomal protein uS19.</text>
</comment>
<dbReference type="PANTHER" id="PTHR33692:SF1">
    <property type="entry name" value="RIBOSOME MATURATION FACTOR RIMM"/>
    <property type="match status" value="1"/>
</dbReference>
<evidence type="ECO:0000256" key="5">
    <source>
        <dbReference type="HAMAP-Rule" id="MF_00014"/>
    </source>
</evidence>
<evidence type="ECO:0000259" key="7">
    <source>
        <dbReference type="Pfam" id="PF24986"/>
    </source>
</evidence>
<comment type="function">
    <text evidence="5">An accessory protein needed during the final step in the assembly of 30S ribosomal subunit, possibly for assembly of the head region. Essential for efficient processing of 16S rRNA. May be needed both before and after RbfA during the maturation of 16S rRNA. It has affinity for free ribosomal 30S subunits but not for 70S ribosomes.</text>
</comment>
<dbReference type="InterPro" id="IPR056792">
    <property type="entry name" value="PRC_RimM"/>
</dbReference>